<keyword evidence="2" id="KW-0808">Transferase</keyword>
<dbReference type="Pfam" id="PF03059">
    <property type="entry name" value="NAS"/>
    <property type="match status" value="1"/>
</dbReference>
<dbReference type="PROSITE" id="PS51142">
    <property type="entry name" value="NAS"/>
    <property type="match status" value="1"/>
</dbReference>
<dbReference type="SUPFAM" id="SSF53335">
    <property type="entry name" value="S-adenosyl-L-methionine-dependent methyltransferases"/>
    <property type="match status" value="1"/>
</dbReference>
<dbReference type="EMBL" id="ML119669">
    <property type="protein sequence ID" value="RPA82693.1"/>
    <property type="molecule type" value="Genomic_DNA"/>
</dbReference>
<sequence length="346" mass="38703">MTCSQHRPTEAVEPGFENITRKYPSDSFRDSAGLTSPICREVNFPIPPSTSIASAIVSRIRQIHTTLSQLDSLRPGPTTNQLFTELVGLCCVEFDKQVVQEVLGSTLLCKILPSLRNMCSNAEYELELHWAKQINGANDVESAKRHFSAFPYAANYEELTRMEMDYFFPNIIPEGADPVNVLFIGSGPLPMTSMCLLDFINQRGRKASITNIDRCPEAIQLSEGAFEKIDYFRGRPSGSSMEFLCQDASETGDATWLQKYHIVYLAALVGETVDDKVKLIKSITSRLNNNALVIIRSAHSLRKVLYTEFPLEKDVFRRSGLVPMQVVHPLNNVVNSVIIAAPEHHH</sequence>
<keyword evidence="3" id="KW-0949">S-adenosyl-L-methionine</keyword>
<dbReference type="OrthoDB" id="1858069at2759"/>
<evidence type="ECO:0000256" key="2">
    <source>
        <dbReference type="ARBA" id="ARBA00022679"/>
    </source>
</evidence>
<name>A0A3N4I9D1_ASCIM</name>
<gene>
    <name evidence="4" type="ORF">BJ508DRAFT_375460</name>
</gene>
<evidence type="ECO:0000313" key="4">
    <source>
        <dbReference type="EMBL" id="RPA82693.1"/>
    </source>
</evidence>
<dbReference type="InterPro" id="IPR004298">
    <property type="entry name" value="Nicotian_synth"/>
</dbReference>
<dbReference type="STRING" id="1160509.A0A3N4I9D1"/>
<evidence type="ECO:0000313" key="5">
    <source>
        <dbReference type="Proteomes" id="UP000275078"/>
    </source>
</evidence>
<dbReference type="PANTHER" id="PTHR32266">
    <property type="entry name" value="NICOTIANAMINE SYNTHASE 3"/>
    <property type="match status" value="1"/>
</dbReference>
<dbReference type="InterPro" id="IPR029063">
    <property type="entry name" value="SAM-dependent_MTases_sf"/>
</dbReference>
<comment type="similarity">
    <text evidence="1">Belongs to the nicotianamine synthase (NAS)-like family.</text>
</comment>
<keyword evidence="5" id="KW-1185">Reference proteome</keyword>
<dbReference type="AlphaFoldDB" id="A0A3N4I9D1"/>
<evidence type="ECO:0000256" key="1">
    <source>
        <dbReference type="ARBA" id="ARBA00007009"/>
    </source>
</evidence>
<dbReference type="GO" id="GO:0030410">
    <property type="term" value="F:nicotianamine synthase activity"/>
    <property type="evidence" value="ECO:0007669"/>
    <property type="project" value="InterPro"/>
</dbReference>
<reference evidence="4 5" key="1">
    <citation type="journal article" date="2018" name="Nat. Ecol. Evol.">
        <title>Pezizomycetes genomes reveal the molecular basis of ectomycorrhizal truffle lifestyle.</title>
        <authorList>
            <person name="Murat C."/>
            <person name="Payen T."/>
            <person name="Noel B."/>
            <person name="Kuo A."/>
            <person name="Morin E."/>
            <person name="Chen J."/>
            <person name="Kohler A."/>
            <person name="Krizsan K."/>
            <person name="Balestrini R."/>
            <person name="Da Silva C."/>
            <person name="Montanini B."/>
            <person name="Hainaut M."/>
            <person name="Levati E."/>
            <person name="Barry K.W."/>
            <person name="Belfiori B."/>
            <person name="Cichocki N."/>
            <person name="Clum A."/>
            <person name="Dockter R.B."/>
            <person name="Fauchery L."/>
            <person name="Guy J."/>
            <person name="Iotti M."/>
            <person name="Le Tacon F."/>
            <person name="Lindquist E.A."/>
            <person name="Lipzen A."/>
            <person name="Malagnac F."/>
            <person name="Mello A."/>
            <person name="Molinier V."/>
            <person name="Miyauchi S."/>
            <person name="Poulain J."/>
            <person name="Riccioni C."/>
            <person name="Rubini A."/>
            <person name="Sitrit Y."/>
            <person name="Splivallo R."/>
            <person name="Traeger S."/>
            <person name="Wang M."/>
            <person name="Zifcakova L."/>
            <person name="Wipf D."/>
            <person name="Zambonelli A."/>
            <person name="Paolocci F."/>
            <person name="Nowrousian M."/>
            <person name="Ottonello S."/>
            <person name="Baldrian P."/>
            <person name="Spatafora J.W."/>
            <person name="Henrissat B."/>
            <person name="Nagy L.G."/>
            <person name="Aury J.M."/>
            <person name="Wincker P."/>
            <person name="Grigoriev I.V."/>
            <person name="Bonfante P."/>
            <person name="Martin F.M."/>
        </authorList>
    </citation>
    <scope>NUCLEOTIDE SEQUENCE [LARGE SCALE GENOMIC DNA]</scope>
    <source>
        <strain evidence="4 5">RN42</strain>
    </source>
</reference>
<dbReference type="PANTHER" id="PTHR32266:SF12">
    <property type="entry name" value="NICOTIANAMINE SYNTHASE 3"/>
    <property type="match status" value="1"/>
</dbReference>
<evidence type="ECO:0000256" key="3">
    <source>
        <dbReference type="ARBA" id="ARBA00022691"/>
    </source>
</evidence>
<protein>
    <submittedName>
        <fullName evidence="4">Nicotianamine synthase</fullName>
    </submittedName>
</protein>
<organism evidence="4 5">
    <name type="scientific">Ascobolus immersus RN42</name>
    <dbReference type="NCBI Taxonomy" id="1160509"/>
    <lineage>
        <taxon>Eukaryota</taxon>
        <taxon>Fungi</taxon>
        <taxon>Dikarya</taxon>
        <taxon>Ascomycota</taxon>
        <taxon>Pezizomycotina</taxon>
        <taxon>Pezizomycetes</taxon>
        <taxon>Pezizales</taxon>
        <taxon>Ascobolaceae</taxon>
        <taxon>Ascobolus</taxon>
    </lineage>
</organism>
<dbReference type="Gene3D" id="3.40.50.150">
    <property type="entry name" value="Vaccinia Virus protein VP39"/>
    <property type="match status" value="1"/>
</dbReference>
<dbReference type="GO" id="GO:0030418">
    <property type="term" value="P:nicotianamine biosynthetic process"/>
    <property type="evidence" value="ECO:0007669"/>
    <property type="project" value="InterPro"/>
</dbReference>
<accession>A0A3N4I9D1</accession>
<dbReference type="Proteomes" id="UP000275078">
    <property type="component" value="Unassembled WGS sequence"/>
</dbReference>
<proteinExistence type="inferred from homology"/>